<dbReference type="EMBL" id="FUYR01000001">
    <property type="protein sequence ID" value="SKB39871.1"/>
    <property type="molecule type" value="Genomic_DNA"/>
</dbReference>
<dbReference type="GO" id="GO:0009279">
    <property type="term" value="C:cell outer membrane"/>
    <property type="evidence" value="ECO:0007669"/>
    <property type="project" value="UniProtKB-SubCell"/>
</dbReference>
<accession>A0A1T5AXT7</accession>
<evidence type="ECO:0000256" key="2">
    <source>
        <dbReference type="ARBA" id="ARBA00023136"/>
    </source>
</evidence>
<keyword evidence="3" id="KW-0998">Cell outer membrane</keyword>
<name>A0A1T5AXT7_9SPHI</name>
<dbReference type="PANTHER" id="PTHR40980:SF4">
    <property type="entry name" value="TONB-DEPENDENT RECEPTOR-LIKE BETA-BARREL DOMAIN-CONTAINING PROTEIN"/>
    <property type="match status" value="1"/>
</dbReference>
<feature type="chain" id="PRO_5013182529" evidence="4">
    <location>
        <begin position="21"/>
        <end position="821"/>
    </location>
</feature>
<keyword evidence="7" id="KW-0675">Receptor</keyword>
<dbReference type="InterPro" id="IPR013784">
    <property type="entry name" value="Carb-bd-like_fold"/>
</dbReference>
<dbReference type="Pfam" id="PF14905">
    <property type="entry name" value="OMP_b-brl_3"/>
    <property type="match status" value="1"/>
</dbReference>
<gene>
    <name evidence="7" type="ORF">SAMN05661099_1117</name>
</gene>
<dbReference type="InterPro" id="IPR036942">
    <property type="entry name" value="Beta-barrel_TonB_sf"/>
</dbReference>
<keyword evidence="4" id="KW-0732">Signal</keyword>
<dbReference type="PANTHER" id="PTHR40980">
    <property type="entry name" value="PLUG DOMAIN-CONTAINING PROTEIN"/>
    <property type="match status" value="1"/>
</dbReference>
<feature type="domain" description="TonB-dependent receptor plug" evidence="5">
    <location>
        <begin position="132"/>
        <end position="220"/>
    </location>
</feature>
<dbReference type="Pfam" id="PF13620">
    <property type="entry name" value="CarboxypepD_reg"/>
    <property type="match status" value="1"/>
</dbReference>
<dbReference type="Pfam" id="PF07715">
    <property type="entry name" value="Plug"/>
    <property type="match status" value="1"/>
</dbReference>
<sequence>MTTRLLLTFLSIAFSTTLFAQTGSVKGRIVDGLDKSVIEYASVSAFNAADSTLTAGQVSTADGSFMISKLRAGTYYLRVAFIGYASKMIPGFSISAGETKDLGAITLERGAKSLAEITVSGQQVTSSNKIDKQTYKAAQFESAKGGSAIDVMKNLPSVSVTGQGEINVRGSANFLVLINGKPVLTDAQTALSQLPANSIENIELVTSPSAKYDPDGKGGIINITTRRGATNGFTLAANAMGGLPSTTTYNNAKKPVRFGGDITLNFKQDKWDISAGGNYNRNDNTGYREGEVFTKNFQNNTITRFPSEGERSFVKENYAGRASVIFSPDASNTFSAGFFSGRRHQVRVADILYNNTTSDLTTNNLIRSLRYFNSNHQTKNGNFTLGNFDYTHNFKDKSALNASVLYERARLYGNTTNTNVNFPNTATVIQTVVNPYENPIDGYRFKLDYSIGIGKGKLESGYQFRYDTQDGKFDYFVSPATSQPDANRFRGTAKAKNQINSIYSQYAGKTKKLDYIAGLRYELARRTVRLSYDPNPHILNLSNLFPSANLLYHVNSQLNLKAGYSKRVQRTNNYELNPIPEREHSETLEQGDPDLLPGFIDLAEIGLNKTLKSGSLFATLYYQGIKNPIQRVNSVYADTILNRVFTNAEFARSLGVEAGLNLQPFKWWTLYLGGNLYNYKIRGDLNVLGMTTNVSNNALVHSINTNHTFRLSNTLFVQGNINYLSARPTAQGEDSRFITPNTSVKKSFMNGRFSTTLQWLNMDLGTEKSNRQRITTTGLDFYTTTNYIYETDVFMLNFSFNLNKSAAKAKLPASEFGDKEF</sequence>
<dbReference type="InterPro" id="IPR041700">
    <property type="entry name" value="OMP_b-brl_3"/>
</dbReference>
<feature type="signal peptide" evidence="4">
    <location>
        <begin position="1"/>
        <end position="20"/>
    </location>
</feature>
<keyword evidence="8" id="KW-1185">Reference proteome</keyword>
<dbReference type="Proteomes" id="UP000189981">
    <property type="component" value="Unassembled WGS sequence"/>
</dbReference>
<evidence type="ECO:0000256" key="4">
    <source>
        <dbReference type="SAM" id="SignalP"/>
    </source>
</evidence>
<comment type="subcellular location">
    <subcellularLocation>
        <location evidence="1">Cell outer membrane</location>
    </subcellularLocation>
</comment>
<proteinExistence type="predicted"/>
<evidence type="ECO:0000256" key="3">
    <source>
        <dbReference type="ARBA" id="ARBA00023237"/>
    </source>
</evidence>
<keyword evidence="2" id="KW-0472">Membrane</keyword>
<dbReference type="OrthoDB" id="606851at2"/>
<dbReference type="Gene3D" id="2.60.40.1120">
    <property type="entry name" value="Carboxypeptidase-like, regulatory domain"/>
    <property type="match status" value="1"/>
</dbReference>
<dbReference type="RefSeq" id="WP_079701629.1">
    <property type="nucleotide sequence ID" value="NZ_FUYR01000001.1"/>
</dbReference>
<reference evidence="8" key="1">
    <citation type="submission" date="2017-02" db="EMBL/GenBank/DDBJ databases">
        <authorList>
            <person name="Varghese N."/>
            <person name="Submissions S."/>
        </authorList>
    </citation>
    <scope>NUCLEOTIDE SEQUENCE [LARGE SCALE GENOMIC DNA]</scope>
    <source>
        <strain evidence="8">DSM 22385</strain>
    </source>
</reference>
<dbReference type="Gene3D" id="2.170.130.10">
    <property type="entry name" value="TonB-dependent receptor, plug domain"/>
    <property type="match status" value="1"/>
</dbReference>
<evidence type="ECO:0000313" key="8">
    <source>
        <dbReference type="Proteomes" id="UP000189981"/>
    </source>
</evidence>
<protein>
    <submittedName>
        <fullName evidence="7">Outer membrane receptor proteins, mostly Fe transport</fullName>
    </submittedName>
</protein>
<dbReference type="STRING" id="572036.SAMN05661099_1117"/>
<dbReference type="SUPFAM" id="SSF49452">
    <property type="entry name" value="Starch-binding domain-like"/>
    <property type="match status" value="1"/>
</dbReference>
<dbReference type="SUPFAM" id="SSF56935">
    <property type="entry name" value="Porins"/>
    <property type="match status" value="1"/>
</dbReference>
<evidence type="ECO:0000256" key="1">
    <source>
        <dbReference type="ARBA" id="ARBA00004442"/>
    </source>
</evidence>
<dbReference type="Gene3D" id="2.40.170.20">
    <property type="entry name" value="TonB-dependent receptor, beta-barrel domain"/>
    <property type="match status" value="1"/>
</dbReference>
<evidence type="ECO:0000259" key="6">
    <source>
        <dbReference type="Pfam" id="PF14905"/>
    </source>
</evidence>
<organism evidence="7 8">
    <name type="scientific">Daejeonella lutea</name>
    <dbReference type="NCBI Taxonomy" id="572036"/>
    <lineage>
        <taxon>Bacteria</taxon>
        <taxon>Pseudomonadati</taxon>
        <taxon>Bacteroidota</taxon>
        <taxon>Sphingobacteriia</taxon>
        <taxon>Sphingobacteriales</taxon>
        <taxon>Sphingobacteriaceae</taxon>
        <taxon>Daejeonella</taxon>
    </lineage>
</organism>
<dbReference type="InterPro" id="IPR037066">
    <property type="entry name" value="Plug_dom_sf"/>
</dbReference>
<dbReference type="AlphaFoldDB" id="A0A1T5AXT7"/>
<feature type="domain" description="Outer membrane protein beta-barrel" evidence="6">
    <location>
        <begin position="392"/>
        <end position="800"/>
    </location>
</feature>
<dbReference type="InterPro" id="IPR012910">
    <property type="entry name" value="Plug_dom"/>
</dbReference>
<dbReference type="GO" id="GO:0030246">
    <property type="term" value="F:carbohydrate binding"/>
    <property type="evidence" value="ECO:0007669"/>
    <property type="project" value="InterPro"/>
</dbReference>
<evidence type="ECO:0000259" key="5">
    <source>
        <dbReference type="Pfam" id="PF07715"/>
    </source>
</evidence>
<evidence type="ECO:0000313" key="7">
    <source>
        <dbReference type="EMBL" id="SKB39871.1"/>
    </source>
</evidence>